<sequence length="297" mass="33123">MGWSEFTSCEDGDFIVRSIPDGHVFTVKRERLEQGSTVFRDMFSCCDSGYVVDMLDEESGTLDLDESAERLSMLFQLLHNLPDPYHEEPVPKSQRDFTRVQSTLPKEPAIPFPILPILLSLADKYALSETIVHCVHSHLAAHTSTYPLRVYGYATSLGLHDVAARASTFLLSPPLSSHPTNKITALPNAQAYHKLVQLHDYRIRKLKEVLMGEQIFPHGYGKCPRHAAKTDGIWEERKKNVIAKILAATDVAAEMAEVQSEVAECEVCTKATTAAISMLAYKCAKIPKRIDKIPVTV</sequence>
<protein>
    <recommendedName>
        <fullName evidence="3">BTB domain-containing protein</fullName>
    </recommendedName>
</protein>
<dbReference type="Gene3D" id="3.30.710.10">
    <property type="entry name" value="Potassium Channel Kv1.1, Chain A"/>
    <property type="match status" value="1"/>
</dbReference>
<name>A0A8K0UPB9_9AGAR</name>
<reference evidence="1" key="1">
    <citation type="journal article" date="2021" name="New Phytol.">
        <title>Evolutionary innovations through gain and loss of genes in the ectomycorrhizal Boletales.</title>
        <authorList>
            <person name="Wu G."/>
            <person name="Miyauchi S."/>
            <person name="Morin E."/>
            <person name="Kuo A."/>
            <person name="Drula E."/>
            <person name="Varga T."/>
            <person name="Kohler A."/>
            <person name="Feng B."/>
            <person name="Cao Y."/>
            <person name="Lipzen A."/>
            <person name="Daum C."/>
            <person name="Hundley H."/>
            <person name="Pangilinan J."/>
            <person name="Johnson J."/>
            <person name="Barry K."/>
            <person name="LaButti K."/>
            <person name="Ng V."/>
            <person name="Ahrendt S."/>
            <person name="Min B."/>
            <person name="Choi I.G."/>
            <person name="Park H."/>
            <person name="Plett J.M."/>
            <person name="Magnuson J."/>
            <person name="Spatafora J.W."/>
            <person name="Nagy L.G."/>
            <person name="Henrissat B."/>
            <person name="Grigoriev I.V."/>
            <person name="Yang Z.L."/>
            <person name="Xu J."/>
            <person name="Martin F.M."/>
        </authorList>
    </citation>
    <scope>NUCLEOTIDE SEQUENCE</scope>
    <source>
        <strain evidence="1">KKN 215</strain>
    </source>
</reference>
<gene>
    <name evidence="1" type="ORF">BXZ70DRAFT_154968</name>
</gene>
<accession>A0A8K0UPB9</accession>
<evidence type="ECO:0000313" key="1">
    <source>
        <dbReference type="EMBL" id="KAH8100520.1"/>
    </source>
</evidence>
<keyword evidence="2" id="KW-1185">Reference proteome</keyword>
<evidence type="ECO:0000313" key="2">
    <source>
        <dbReference type="Proteomes" id="UP000813824"/>
    </source>
</evidence>
<dbReference type="Proteomes" id="UP000813824">
    <property type="component" value="Unassembled WGS sequence"/>
</dbReference>
<dbReference type="OrthoDB" id="3335429at2759"/>
<proteinExistence type="predicted"/>
<dbReference type="InterPro" id="IPR011333">
    <property type="entry name" value="SKP1/BTB/POZ_sf"/>
</dbReference>
<dbReference type="EMBL" id="JAEVFJ010000015">
    <property type="protein sequence ID" value="KAH8100520.1"/>
    <property type="molecule type" value="Genomic_DNA"/>
</dbReference>
<comment type="caution">
    <text evidence="1">The sequence shown here is derived from an EMBL/GenBank/DDBJ whole genome shotgun (WGS) entry which is preliminary data.</text>
</comment>
<organism evidence="1 2">
    <name type="scientific">Cristinia sonorae</name>
    <dbReference type="NCBI Taxonomy" id="1940300"/>
    <lineage>
        <taxon>Eukaryota</taxon>
        <taxon>Fungi</taxon>
        <taxon>Dikarya</taxon>
        <taxon>Basidiomycota</taxon>
        <taxon>Agaricomycotina</taxon>
        <taxon>Agaricomycetes</taxon>
        <taxon>Agaricomycetidae</taxon>
        <taxon>Agaricales</taxon>
        <taxon>Pleurotineae</taxon>
        <taxon>Stephanosporaceae</taxon>
        <taxon>Cristinia</taxon>
    </lineage>
</organism>
<evidence type="ECO:0008006" key="3">
    <source>
        <dbReference type="Google" id="ProtNLM"/>
    </source>
</evidence>
<dbReference type="AlphaFoldDB" id="A0A8K0UPB9"/>